<keyword evidence="2" id="KW-1185">Reference proteome</keyword>
<dbReference type="Gene3D" id="3.60.15.10">
    <property type="entry name" value="Ribonuclease Z/Hydroxyacylglutathione hydrolase-like"/>
    <property type="match status" value="1"/>
</dbReference>
<dbReference type="InterPro" id="IPR001279">
    <property type="entry name" value="Metallo-B-lactamas"/>
</dbReference>
<organism evidence="2 3">
    <name type="scientific">Meloidogyne incognita</name>
    <name type="common">Southern root-knot nematode worm</name>
    <name type="synonym">Oxyuris incognita</name>
    <dbReference type="NCBI Taxonomy" id="6306"/>
    <lineage>
        <taxon>Eukaryota</taxon>
        <taxon>Metazoa</taxon>
        <taxon>Ecdysozoa</taxon>
        <taxon>Nematoda</taxon>
        <taxon>Chromadorea</taxon>
        <taxon>Rhabditida</taxon>
        <taxon>Tylenchina</taxon>
        <taxon>Tylenchomorpha</taxon>
        <taxon>Tylenchoidea</taxon>
        <taxon>Meloidogynidae</taxon>
        <taxon>Meloidogyninae</taxon>
        <taxon>Meloidogyne</taxon>
        <taxon>Meloidogyne incognita group</taxon>
    </lineage>
</organism>
<feature type="domain" description="Metallo-beta-lactamase" evidence="1">
    <location>
        <begin position="30"/>
        <end position="56"/>
    </location>
</feature>
<dbReference type="AlphaFoldDB" id="A0A914LW42"/>
<accession>A0A914LW42</accession>
<dbReference type="InterPro" id="IPR036866">
    <property type="entry name" value="RibonucZ/Hydroxyglut_hydro"/>
</dbReference>
<dbReference type="Proteomes" id="UP000887563">
    <property type="component" value="Unplaced"/>
</dbReference>
<reference evidence="3" key="1">
    <citation type="submission" date="2022-11" db="UniProtKB">
        <authorList>
            <consortium name="WormBaseParasite"/>
        </authorList>
    </citation>
    <scope>IDENTIFICATION</scope>
</reference>
<evidence type="ECO:0000313" key="2">
    <source>
        <dbReference type="Proteomes" id="UP000887563"/>
    </source>
</evidence>
<sequence length="108" mass="12715">MERQLEWKKGKLGRKEWGLSALKLNGINELSQITHLVITHWHIDHCGLINLFKNAKLITPENINLKDFNQIFEIPKNINFNKYSGHSCADLIVCINLNKNNFEYFWFS</sequence>
<dbReference type="SUPFAM" id="SSF56281">
    <property type="entry name" value="Metallo-hydrolase/oxidoreductase"/>
    <property type="match status" value="1"/>
</dbReference>
<dbReference type="WBParaSite" id="Minc3s00850g18090">
    <property type="protein sequence ID" value="Minc3s00850g18090"/>
    <property type="gene ID" value="Minc3s00850g18090"/>
</dbReference>
<proteinExistence type="predicted"/>
<dbReference type="Pfam" id="PF00753">
    <property type="entry name" value="Lactamase_B"/>
    <property type="match status" value="1"/>
</dbReference>
<evidence type="ECO:0000259" key="1">
    <source>
        <dbReference type="Pfam" id="PF00753"/>
    </source>
</evidence>
<name>A0A914LW42_MELIC</name>
<evidence type="ECO:0000313" key="3">
    <source>
        <dbReference type="WBParaSite" id="Minc3s00850g18090"/>
    </source>
</evidence>
<protein>
    <submittedName>
        <fullName evidence="3">Metallo-beta-lactamase domain-containing protein</fullName>
    </submittedName>
</protein>